<evidence type="ECO:0000256" key="2">
    <source>
        <dbReference type="ARBA" id="ARBA00022737"/>
    </source>
</evidence>
<evidence type="ECO:0000256" key="3">
    <source>
        <dbReference type="PROSITE-ProRule" id="PRU00708"/>
    </source>
</evidence>
<keyword evidence="5" id="KW-1185">Reference proteome</keyword>
<feature type="repeat" description="PPR" evidence="3">
    <location>
        <begin position="474"/>
        <end position="508"/>
    </location>
</feature>
<organism evidence="4 5">
    <name type="scientific">Adiantum capillus-veneris</name>
    <name type="common">Maidenhair fern</name>
    <dbReference type="NCBI Taxonomy" id="13818"/>
    <lineage>
        <taxon>Eukaryota</taxon>
        <taxon>Viridiplantae</taxon>
        <taxon>Streptophyta</taxon>
        <taxon>Embryophyta</taxon>
        <taxon>Tracheophyta</taxon>
        <taxon>Polypodiopsida</taxon>
        <taxon>Polypodiidae</taxon>
        <taxon>Polypodiales</taxon>
        <taxon>Pteridineae</taxon>
        <taxon>Pteridaceae</taxon>
        <taxon>Vittarioideae</taxon>
        <taxon>Adiantum</taxon>
    </lineage>
</organism>
<feature type="repeat" description="PPR" evidence="3">
    <location>
        <begin position="439"/>
        <end position="473"/>
    </location>
</feature>
<feature type="repeat" description="PPR" evidence="3">
    <location>
        <begin position="404"/>
        <end position="438"/>
    </location>
</feature>
<dbReference type="SUPFAM" id="SSF81901">
    <property type="entry name" value="HCP-like"/>
    <property type="match status" value="1"/>
</dbReference>
<reference evidence="4" key="1">
    <citation type="submission" date="2021-01" db="EMBL/GenBank/DDBJ databases">
        <title>Adiantum capillus-veneris genome.</title>
        <authorList>
            <person name="Fang Y."/>
            <person name="Liao Q."/>
        </authorList>
    </citation>
    <scope>NUCLEOTIDE SEQUENCE</scope>
    <source>
        <strain evidence="4">H3</strain>
        <tissue evidence="4">Leaf</tissue>
    </source>
</reference>
<dbReference type="AlphaFoldDB" id="A0A9D4U3R6"/>
<dbReference type="InterPro" id="IPR002885">
    <property type="entry name" value="PPR_rpt"/>
</dbReference>
<dbReference type="PANTHER" id="PTHR47447:SF21">
    <property type="entry name" value="PENTACOTRIPEPTIDE-REPEAT REGION OF PRORP DOMAIN-CONTAINING PROTEIN"/>
    <property type="match status" value="1"/>
</dbReference>
<dbReference type="NCBIfam" id="TIGR00756">
    <property type="entry name" value="PPR"/>
    <property type="match status" value="8"/>
</dbReference>
<name>A0A9D4U3R6_ADICA</name>
<gene>
    <name evidence="4" type="ORF">GOP47_0023362</name>
</gene>
<keyword evidence="2" id="KW-0677">Repeat</keyword>
<dbReference type="Proteomes" id="UP000886520">
    <property type="component" value="Chromosome 23"/>
</dbReference>
<dbReference type="PROSITE" id="PS51375">
    <property type="entry name" value="PPR"/>
    <property type="match status" value="9"/>
</dbReference>
<sequence length="537" mass="60828">MEAGTASQMHNLSFSSRAASCSDKRLLRACRTKKSTSNSILIGPRKTSAVVSLEEKEEVAKETKHSTSLKNAEIAHFPSKKVWKLPSRRPRQDPHSTWAKMMRDIQEVDSPVTVLHGYHKAGKLSKEGLVGTLLRLKQLKEWKHITEIIGWLKHQKWWTITELDYNLQLVAYAKIGEPGKVKKTLNSMKKAGFQPNVASYTSLIEAYGNKGLFYEAEGILNQMLEEGPKPTALTYQTIIGALVKGHRYEDADRIFKDMESDNIVKPDQKLCNLMIHSYGKRGMIDEALHLSRKMKAVKIPLSIVTFNTLLSCQRSVDAAESVFKQMQRNNIEPDVITYAARIGAFARARRAEEAQYFFKVMLDSGIRPNRTVYNVLLDAYANCRMPAEAEAVLKDMKRDKCSPDVHSYTTLMNAYVNACDMAKAEKIFERMKGAQIEPNIVTYGTIIKGYADRGDLDAMMKKYDEMIGKQIKINQTVFTTMLQAFGKYVGLDRAKDWFQEVVSSGLEPDVRAQNTLRGLSDPLHRRAEIEDFLDNLP</sequence>
<evidence type="ECO:0008006" key="6">
    <source>
        <dbReference type="Google" id="ProtNLM"/>
    </source>
</evidence>
<protein>
    <recommendedName>
        <fullName evidence="6">Pentatricopeptide repeat-containing protein</fullName>
    </recommendedName>
</protein>
<dbReference type="InterPro" id="IPR011990">
    <property type="entry name" value="TPR-like_helical_dom_sf"/>
</dbReference>
<evidence type="ECO:0000313" key="5">
    <source>
        <dbReference type="Proteomes" id="UP000886520"/>
    </source>
</evidence>
<dbReference type="Pfam" id="PF13041">
    <property type="entry name" value="PPR_2"/>
    <property type="match status" value="1"/>
</dbReference>
<proteinExistence type="inferred from homology"/>
<feature type="repeat" description="PPR" evidence="3">
    <location>
        <begin position="196"/>
        <end position="230"/>
    </location>
</feature>
<accession>A0A9D4U3R6</accession>
<dbReference type="PANTHER" id="PTHR47447">
    <property type="entry name" value="OS03G0856100 PROTEIN"/>
    <property type="match status" value="1"/>
</dbReference>
<feature type="repeat" description="PPR" evidence="3">
    <location>
        <begin position="161"/>
        <end position="195"/>
    </location>
</feature>
<dbReference type="Pfam" id="PF01535">
    <property type="entry name" value="PPR"/>
    <property type="match status" value="1"/>
</dbReference>
<evidence type="ECO:0000313" key="4">
    <source>
        <dbReference type="EMBL" id="KAI5060857.1"/>
    </source>
</evidence>
<dbReference type="Gene3D" id="1.25.40.10">
    <property type="entry name" value="Tetratricopeptide repeat domain"/>
    <property type="match status" value="3"/>
</dbReference>
<feature type="repeat" description="PPR" evidence="3">
    <location>
        <begin position="334"/>
        <end position="368"/>
    </location>
</feature>
<evidence type="ECO:0000256" key="1">
    <source>
        <dbReference type="ARBA" id="ARBA00007626"/>
    </source>
</evidence>
<dbReference type="Pfam" id="PF13812">
    <property type="entry name" value="PPR_3"/>
    <property type="match status" value="3"/>
</dbReference>
<feature type="repeat" description="PPR" evidence="3">
    <location>
        <begin position="231"/>
        <end position="265"/>
    </location>
</feature>
<feature type="repeat" description="PPR" evidence="3">
    <location>
        <begin position="267"/>
        <end position="301"/>
    </location>
</feature>
<dbReference type="EMBL" id="JABFUD020000023">
    <property type="protein sequence ID" value="KAI5060857.1"/>
    <property type="molecule type" value="Genomic_DNA"/>
</dbReference>
<comment type="similarity">
    <text evidence="1">Belongs to the PPR family. P subfamily.</text>
</comment>
<comment type="caution">
    <text evidence="4">The sequence shown here is derived from an EMBL/GenBank/DDBJ whole genome shotgun (WGS) entry which is preliminary data.</text>
</comment>
<dbReference type="OrthoDB" id="185373at2759"/>
<feature type="repeat" description="PPR" evidence="3">
    <location>
        <begin position="369"/>
        <end position="403"/>
    </location>
</feature>